<dbReference type="Proteomes" id="UP000290407">
    <property type="component" value="Unassembled WGS sequence"/>
</dbReference>
<gene>
    <name evidence="2" type="ORF">EQG79_11540</name>
</gene>
<evidence type="ECO:0000313" key="2">
    <source>
        <dbReference type="EMBL" id="RYC70477.1"/>
    </source>
</evidence>
<name>A0A4Q2ULL0_9BACT</name>
<proteinExistence type="predicted"/>
<dbReference type="AlphaFoldDB" id="A0A4Q2ULL0"/>
<dbReference type="RefSeq" id="WP_077923374.1">
    <property type="nucleotide sequence ID" value="NZ_SBLB01000002.1"/>
</dbReference>
<feature type="chain" id="PRO_5020340366" evidence="1">
    <location>
        <begin position="19"/>
        <end position="463"/>
    </location>
</feature>
<feature type="signal peptide" evidence="1">
    <location>
        <begin position="1"/>
        <end position="18"/>
    </location>
</feature>
<sequence length="463" mass="53276">MRTALMSSLLAVSLFSFAQVPITHRLQIRGDTLRYTINGFNLTDVFHFSKMDSVNNFNSPQKYEGKLISFVLATGDQQITVDHNEGKLLTQRIALTNGSLTKYIQIRFFGDISAQFSADYQRRFGGTVSYEIPETFELANIAMALTEAGQKDPNMIDQTGGYFTRLKAYFTPQLNHPLIRRLNEQLKTGGYNVYQGVRQNAYIMVLNRQGIPTQGGVYKAMWPAANDMAEYPYQWADFVQKSGFRKFYQNNQPFYQQNIARVKQLLPVKQMQTWLERQFPGIHYNSQRIVFSPLIGGAHATQKFADRGYQESLMFICDAKAYNQSTLSDAEIAGLYSSIVFTEVDHNFVNPTSDKHLTAINTVFNDRPKWTRKGDSDHYGNAYEIFNEYMTHGVHLLYIKDNYPLNVYELVRKERVDLNASQRGFYRFEAFVNELQRLYASKEATQTIADLYGPLLDWAKRVP</sequence>
<keyword evidence="3" id="KW-1185">Reference proteome</keyword>
<evidence type="ECO:0000313" key="3">
    <source>
        <dbReference type="Proteomes" id="UP000290407"/>
    </source>
</evidence>
<comment type="caution">
    <text evidence="2">The sequence shown here is derived from an EMBL/GenBank/DDBJ whole genome shotgun (WGS) entry which is preliminary data.</text>
</comment>
<evidence type="ECO:0000256" key="1">
    <source>
        <dbReference type="SAM" id="SignalP"/>
    </source>
</evidence>
<dbReference type="EMBL" id="SBLB01000002">
    <property type="protein sequence ID" value="RYC70477.1"/>
    <property type="molecule type" value="Genomic_DNA"/>
</dbReference>
<organism evidence="2 3">
    <name type="scientific">Spirosoma sordidisoli</name>
    <dbReference type="NCBI Taxonomy" id="2502893"/>
    <lineage>
        <taxon>Bacteria</taxon>
        <taxon>Pseudomonadati</taxon>
        <taxon>Bacteroidota</taxon>
        <taxon>Cytophagia</taxon>
        <taxon>Cytophagales</taxon>
        <taxon>Cytophagaceae</taxon>
        <taxon>Spirosoma</taxon>
    </lineage>
</organism>
<reference evidence="2 3" key="1">
    <citation type="submission" date="2019-01" db="EMBL/GenBank/DDBJ databases">
        <title>Spirosoma flava sp. nov., a propanil-degrading bacterium isolated from herbicide-contaminated soil.</title>
        <authorList>
            <person name="Zhang L."/>
            <person name="Jiang J.-D."/>
        </authorList>
    </citation>
    <scope>NUCLEOTIDE SEQUENCE [LARGE SCALE GENOMIC DNA]</scope>
    <source>
        <strain evidence="2 3">TY50</strain>
    </source>
</reference>
<accession>A0A4Q2ULL0</accession>
<protein>
    <submittedName>
        <fullName evidence="2">DUF4932 domain-containing protein</fullName>
    </submittedName>
</protein>
<keyword evidence="1" id="KW-0732">Signal</keyword>